<dbReference type="Pfam" id="PF25198">
    <property type="entry name" value="Spore_GerAC_N"/>
    <property type="match status" value="1"/>
</dbReference>
<keyword evidence="4" id="KW-0732">Signal</keyword>
<keyword evidence="5" id="KW-0472">Membrane</keyword>
<evidence type="ECO:0000259" key="10">
    <source>
        <dbReference type="Pfam" id="PF25198"/>
    </source>
</evidence>
<dbReference type="GO" id="GO:0016020">
    <property type="term" value="C:membrane"/>
    <property type="evidence" value="ECO:0007669"/>
    <property type="project" value="UniProtKB-SubCell"/>
</dbReference>
<dbReference type="Proteomes" id="UP000468638">
    <property type="component" value="Unassembled WGS sequence"/>
</dbReference>
<feature type="coiled-coil region" evidence="8">
    <location>
        <begin position="311"/>
        <end position="338"/>
    </location>
</feature>
<proteinExistence type="inferred from homology"/>
<dbReference type="InterPro" id="IPR057336">
    <property type="entry name" value="GerAC_N"/>
</dbReference>
<accession>A0A6I5A4R3</accession>
<dbReference type="InterPro" id="IPR038501">
    <property type="entry name" value="Spore_GerAC_C_sf"/>
</dbReference>
<dbReference type="Gene3D" id="3.30.300.210">
    <property type="entry name" value="Nutrient germinant receptor protein C, domain 3"/>
    <property type="match status" value="1"/>
</dbReference>
<comment type="similarity">
    <text evidence="2">Belongs to the GerABKC lipoprotein family.</text>
</comment>
<comment type="caution">
    <text evidence="11">The sequence shown here is derived from an EMBL/GenBank/DDBJ whole genome shotgun (WGS) entry which is preliminary data.</text>
</comment>
<evidence type="ECO:0000256" key="3">
    <source>
        <dbReference type="ARBA" id="ARBA00022544"/>
    </source>
</evidence>
<dbReference type="PANTHER" id="PTHR35789">
    <property type="entry name" value="SPORE GERMINATION PROTEIN B3"/>
    <property type="match status" value="1"/>
</dbReference>
<evidence type="ECO:0000259" key="9">
    <source>
        <dbReference type="Pfam" id="PF05504"/>
    </source>
</evidence>
<evidence type="ECO:0000256" key="1">
    <source>
        <dbReference type="ARBA" id="ARBA00004635"/>
    </source>
</evidence>
<dbReference type="InterPro" id="IPR046953">
    <property type="entry name" value="Spore_GerAC-like_C"/>
</dbReference>
<evidence type="ECO:0000313" key="11">
    <source>
        <dbReference type="EMBL" id="MYL35308.1"/>
    </source>
</evidence>
<evidence type="ECO:0000256" key="6">
    <source>
        <dbReference type="ARBA" id="ARBA00023139"/>
    </source>
</evidence>
<keyword evidence="6" id="KW-0564">Palmitate</keyword>
<keyword evidence="8" id="KW-0175">Coiled coil</keyword>
<organism evidence="11 12">
    <name type="scientific">Pontibacillus yanchengensis</name>
    <dbReference type="NCBI Taxonomy" id="462910"/>
    <lineage>
        <taxon>Bacteria</taxon>
        <taxon>Bacillati</taxon>
        <taxon>Bacillota</taxon>
        <taxon>Bacilli</taxon>
        <taxon>Bacillales</taxon>
        <taxon>Bacillaceae</taxon>
        <taxon>Pontibacillus</taxon>
    </lineage>
</organism>
<evidence type="ECO:0000256" key="8">
    <source>
        <dbReference type="SAM" id="Coils"/>
    </source>
</evidence>
<keyword evidence="7" id="KW-0449">Lipoprotein</keyword>
<name>A0A6I5A4R3_9BACI</name>
<dbReference type="Pfam" id="PF05504">
    <property type="entry name" value="Spore_GerAC"/>
    <property type="match status" value="1"/>
</dbReference>
<dbReference type="EMBL" id="WMEQ01000016">
    <property type="protein sequence ID" value="MYL35308.1"/>
    <property type="molecule type" value="Genomic_DNA"/>
</dbReference>
<protein>
    <submittedName>
        <fullName evidence="11">Ger(X)C family spore germination protein</fullName>
    </submittedName>
</protein>
<dbReference type="InterPro" id="IPR008844">
    <property type="entry name" value="Spore_GerAC-like"/>
</dbReference>
<dbReference type="Gene3D" id="6.20.190.10">
    <property type="entry name" value="Nutrient germinant receptor protein C, domain 1"/>
    <property type="match status" value="1"/>
</dbReference>
<comment type="subcellular location">
    <subcellularLocation>
        <location evidence="1">Membrane</location>
        <topology evidence="1">Lipid-anchor</topology>
    </subcellularLocation>
</comment>
<evidence type="ECO:0000313" key="12">
    <source>
        <dbReference type="Proteomes" id="UP000468638"/>
    </source>
</evidence>
<keyword evidence="3" id="KW-0309">Germination</keyword>
<feature type="domain" description="Spore germination protein N-terminal" evidence="10">
    <location>
        <begin position="24"/>
        <end position="193"/>
    </location>
</feature>
<evidence type="ECO:0000256" key="4">
    <source>
        <dbReference type="ARBA" id="ARBA00022729"/>
    </source>
</evidence>
<evidence type="ECO:0000256" key="2">
    <source>
        <dbReference type="ARBA" id="ARBA00007886"/>
    </source>
</evidence>
<evidence type="ECO:0000256" key="7">
    <source>
        <dbReference type="ARBA" id="ARBA00023288"/>
    </source>
</evidence>
<gene>
    <name evidence="11" type="ORF">GLW05_17155</name>
</gene>
<feature type="domain" description="Spore germination GerAC-like C-terminal" evidence="9">
    <location>
        <begin position="224"/>
        <end position="387"/>
    </location>
</feature>
<dbReference type="PROSITE" id="PS51257">
    <property type="entry name" value="PROKAR_LIPOPROTEIN"/>
    <property type="match status" value="1"/>
</dbReference>
<dbReference type="AlphaFoldDB" id="A0A6I5A4R3"/>
<sequence length="401" mass="44627">MKRISKYVVIGCLISLLLSGCWSKKELDQIALVTGIGIDKKGDEYNYTVQIINPGEVTAKQMTTRTAVSTYTSTGRSIFEAIREMTKITPRMGYYSHTRKVVFGEELAEEGIGKALDFLARDHEFRTDFHIAVAKGIEAADLLKVLTPLEKVPANKMYTSMQISEENWAPTKTVKIQELINSIISKGKEPILTGVYITSTADVGSHVENVEQVASPANVIIDNLGVFKGDKLVGWLNTPQAKGFNYITNNVSSTAEYMSCGEDGNVTIEVSNSESKIKATVNNNQPHITINVKVEGDIDDVQCSKLDLSKEESLKTVEKKLEKKLNSAMEEVINATQTEFNSDIFGFGEYVHRADKTYWKSVKNNWDTAYQNLTFKVNTKVEIIRTGTITESFQKEVEEGS</sequence>
<dbReference type="RefSeq" id="WP_160847117.1">
    <property type="nucleotide sequence ID" value="NZ_WMEQ01000016.1"/>
</dbReference>
<evidence type="ECO:0000256" key="5">
    <source>
        <dbReference type="ARBA" id="ARBA00023136"/>
    </source>
</evidence>
<dbReference type="NCBIfam" id="TIGR02887">
    <property type="entry name" value="spore_ger_x_C"/>
    <property type="match status" value="1"/>
</dbReference>
<dbReference type="PANTHER" id="PTHR35789:SF1">
    <property type="entry name" value="SPORE GERMINATION PROTEIN B3"/>
    <property type="match status" value="1"/>
</dbReference>
<reference evidence="11 12" key="1">
    <citation type="submission" date="2019-11" db="EMBL/GenBank/DDBJ databases">
        <title>Genome sequences of 17 halophilic strains isolated from different environments.</title>
        <authorList>
            <person name="Furrow R.E."/>
        </authorList>
    </citation>
    <scope>NUCLEOTIDE SEQUENCE [LARGE SCALE GENOMIC DNA]</scope>
    <source>
        <strain evidence="11 12">22514_16_FS</strain>
    </source>
</reference>
<dbReference type="GO" id="GO:0009847">
    <property type="term" value="P:spore germination"/>
    <property type="evidence" value="ECO:0007669"/>
    <property type="project" value="InterPro"/>
</dbReference>